<reference evidence="1" key="1">
    <citation type="submission" date="2021-06" db="EMBL/GenBank/DDBJ databases">
        <authorList>
            <person name="Kallberg Y."/>
            <person name="Tangrot J."/>
            <person name="Rosling A."/>
        </authorList>
    </citation>
    <scope>NUCLEOTIDE SEQUENCE</scope>
    <source>
        <strain evidence="1">MA461A</strain>
    </source>
</reference>
<sequence length="63" mass="7079">MQECQQVQFSTIIIPTPTVFQTIVQTAIQAIQPTVSIPTIILTIVTTEALEYFQDQNIITENI</sequence>
<name>A0ACA9RYG4_9GLOM</name>
<evidence type="ECO:0000313" key="2">
    <source>
        <dbReference type="Proteomes" id="UP000789920"/>
    </source>
</evidence>
<feature type="non-terminal residue" evidence="1">
    <location>
        <position position="63"/>
    </location>
</feature>
<organism evidence="1 2">
    <name type="scientific">Racocetra persica</name>
    <dbReference type="NCBI Taxonomy" id="160502"/>
    <lineage>
        <taxon>Eukaryota</taxon>
        <taxon>Fungi</taxon>
        <taxon>Fungi incertae sedis</taxon>
        <taxon>Mucoromycota</taxon>
        <taxon>Glomeromycotina</taxon>
        <taxon>Glomeromycetes</taxon>
        <taxon>Diversisporales</taxon>
        <taxon>Gigasporaceae</taxon>
        <taxon>Racocetra</taxon>
    </lineage>
</organism>
<gene>
    <name evidence="1" type="ORF">RPERSI_LOCUS24343</name>
</gene>
<evidence type="ECO:0000313" key="1">
    <source>
        <dbReference type="EMBL" id="CAG8815948.1"/>
    </source>
</evidence>
<dbReference type="EMBL" id="CAJVQC010077928">
    <property type="protein sequence ID" value="CAG8815948.1"/>
    <property type="molecule type" value="Genomic_DNA"/>
</dbReference>
<comment type="caution">
    <text evidence="1">The sequence shown here is derived from an EMBL/GenBank/DDBJ whole genome shotgun (WGS) entry which is preliminary data.</text>
</comment>
<dbReference type="Proteomes" id="UP000789920">
    <property type="component" value="Unassembled WGS sequence"/>
</dbReference>
<accession>A0ACA9RYG4</accession>
<protein>
    <submittedName>
        <fullName evidence="1">20333_t:CDS:1</fullName>
    </submittedName>
</protein>
<keyword evidence="2" id="KW-1185">Reference proteome</keyword>
<proteinExistence type="predicted"/>